<name>A0A2A4G6F5_9FLAO</name>
<evidence type="ECO:0000256" key="5">
    <source>
        <dbReference type="SAM" id="MobiDB-lite"/>
    </source>
</evidence>
<dbReference type="RefSeq" id="WP_097443520.1">
    <property type="nucleotide sequence ID" value="NZ_NBWU01000005.1"/>
</dbReference>
<dbReference type="AlphaFoldDB" id="A0A2A4G6F5"/>
<dbReference type="SUPFAM" id="SSF54534">
    <property type="entry name" value="FKBP-like"/>
    <property type="match status" value="1"/>
</dbReference>
<dbReference type="InterPro" id="IPR001179">
    <property type="entry name" value="PPIase_FKBP_dom"/>
</dbReference>
<keyword evidence="3 4" id="KW-0697">Rotamase</keyword>
<feature type="domain" description="PPIase FKBP-type" evidence="6">
    <location>
        <begin position="130"/>
        <end position="229"/>
    </location>
</feature>
<evidence type="ECO:0000256" key="4">
    <source>
        <dbReference type="PROSITE-ProRule" id="PRU00277"/>
    </source>
</evidence>
<proteinExistence type="predicted"/>
<evidence type="ECO:0000256" key="1">
    <source>
        <dbReference type="ARBA" id="ARBA00000971"/>
    </source>
</evidence>
<dbReference type="InterPro" id="IPR046357">
    <property type="entry name" value="PPIase_dom_sf"/>
</dbReference>
<keyword evidence="8" id="KW-1185">Reference proteome</keyword>
<sequence length="322" mass="35932">MRKFFLLATLVLIVIGSCKKDDDGIESIPPRTLSEQVNVDNDSIVDYLSTHFYNYEEFENPPAGFDYRIKIGKIEGANADKKPLIEQVKTKIIALRSDQMGAPVSGDEEVDHKLYYLEALKGEGLAPKFSDSVYVRYEGSLLDGRIFDGATEVPVWFNGITVVRGMAASLPFFNAGVNPTGNPDGTFNVDGYGVGMIIMPSALGYFGASQPGIPAYSPLIFKLDMMSVNEADHDRDGVPTWREDLNGNEYVLDDNTDEQRERDRRAAILPDYIDPDDDGDLKPTRTEVTDIDNNVLFPYPDTNNDGTPDYLDYDIRRDPEDN</sequence>
<keyword evidence="4" id="KW-0413">Isomerase</keyword>
<feature type="region of interest" description="Disordered" evidence="5">
    <location>
        <begin position="294"/>
        <end position="322"/>
    </location>
</feature>
<gene>
    <name evidence="7" type="ORF">B7P33_15340</name>
</gene>
<organism evidence="7 8">
    <name type="scientific">Sediminicola luteus</name>
    <dbReference type="NCBI Taxonomy" id="319238"/>
    <lineage>
        <taxon>Bacteria</taxon>
        <taxon>Pseudomonadati</taxon>
        <taxon>Bacteroidota</taxon>
        <taxon>Flavobacteriia</taxon>
        <taxon>Flavobacteriales</taxon>
        <taxon>Flavobacteriaceae</taxon>
        <taxon>Sediminicola</taxon>
    </lineage>
</organism>
<dbReference type="Gene3D" id="3.10.50.40">
    <property type="match status" value="1"/>
</dbReference>
<protein>
    <recommendedName>
        <fullName evidence="2 4">peptidylprolyl isomerase</fullName>
        <ecNumber evidence="2 4">5.2.1.8</ecNumber>
    </recommendedName>
</protein>
<evidence type="ECO:0000256" key="3">
    <source>
        <dbReference type="ARBA" id="ARBA00023110"/>
    </source>
</evidence>
<comment type="caution">
    <text evidence="7">The sequence shown here is derived from an EMBL/GenBank/DDBJ whole genome shotgun (WGS) entry which is preliminary data.</text>
</comment>
<dbReference type="PROSITE" id="PS51257">
    <property type="entry name" value="PROKAR_LIPOPROTEIN"/>
    <property type="match status" value="1"/>
</dbReference>
<dbReference type="OrthoDB" id="1424215at2"/>
<reference evidence="7 8" key="1">
    <citation type="submission" date="2017-04" db="EMBL/GenBank/DDBJ databases">
        <title>A new member of the family Flavobacteriaceae isolated from ascidians.</title>
        <authorList>
            <person name="Chen L."/>
        </authorList>
    </citation>
    <scope>NUCLEOTIDE SEQUENCE [LARGE SCALE GENOMIC DNA]</scope>
    <source>
        <strain evidence="7 8">HQA918</strain>
    </source>
</reference>
<dbReference type="PROSITE" id="PS50059">
    <property type="entry name" value="FKBP_PPIASE"/>
    <property type="match status" value="1"/>
</dbReference>
<dbReference type="EC" id="5.2.1.8" evidence="2 4"/>
<evidence type="ECO:0000256" key="2">
    <source>
        <dbReference type="ARBA" id="ARBA00013194"/>
    </source>
</evidence>
<dbReference type="GO" id="GO:0003755">
    <property type="term" value="F:peptidyl-prolyl cis-trans isomerase activity"/>
    <property type="evidence" value="ECO:0007669"/>
    <property type="project" value="UniProtKB-KW"/>
</dbReference>
<comment type="catalytic activity">
    <reaction evidence="1 4">
        <text>[protein]-peptidylproline (omega=180) = [protein]-peptidylproline (omega=0)</text>
        <dbReference type="Rhea" id="RHEA:16237"/>
        <dbReference type="Rhea" id="RHEA-COMP:10747"/>
        <dbReference type="Rhea" id="RHEA-COMP:10748"/>
        <dbReference type="ChEBI" id="CHEBI:83833"/>
        <dbReference type="ChEBI" id="CHEBI:83834"/>
        <dbReference type="EC" id="5.2.1.8"/>
    </reaction>
</comment>
<evidence type="ECO:0000313" key="7">
    <source>
        <dbReference type="EMBL" id="PCE63568.1"/>
    </source>
</evidence>
<evidence type="ECO:0000313" key="8">
    <source>
        <dbReference type="Proteomes" id="UP000219559"/>
    </source>
</evidence>
<dbReference type="EMBL" id="NBWU01000005">
    <property type="protein sequence ID" value="PCE63568.1"/>
    <property type="molecule type" value="Genomic_DNA"/>
</dbReference>
<evidence type="ECO:0000259" key="6">
    <source>
        <dbReference type="PROSITE" id="PS50059"/>
    </source>
</evidence>
<accession>A0A2A4G6F5</accession>
<feature type="compositionally biased region" description="Basic and acidic residues" evidence="5">
    <location>
        <begin position="313"/>
        <end position="322"/>
    </location>
</feature>
<dbReference type="Proteomes" id="UP000219559">
    <property type="component" value="Unassembled WGS sequence"/>
</dbReference>